<evidence type="ECO:0000313" key="11">
    <source>
        <dbReference type="Proteomes" id="UP001500213"/>
    </source>
</evidence>
<organism evidence="10 11">
    <name type="scientific">Gryllotalpicola kribbensis</name>
    <dbReference type="NCBI Taxonomy" id="993084"/>
    <lineage>
        <taxon>Bacteria</taxon>
        <taxon>Bacillati</taxon>
        <taxon>Actinomycetota</taxon>
        <taxon>Actinomycetes</taxon>
        <taxon>Micrococcales</taxon>
        <taxon>Microbacteriaceae</taxon>
        <taxon>Gryllotalpicola</taxon>
    </lineage>
</organism>
<keyword evidence="4 7" id="KW-0554">One-carbon metabolism</keyword>
<protein>
    <recommendedName>
        <fullName evidence="3 7">Dihydrofolate reductase</fullName>
        <ecNumber evidence="3 7">1.5.1.3</ecNumber>
    </recommendedName>
</protein>
<comment type="similarity">
    <text evidence="2 7 8">Belongs to the dihydrofolate reductase family.</text>
</comment>
<dbReference type="PANTHER" id="PTHR48069">
    <property type="entry name" value="DIHYDROFOLATE REDUCTASE"/>
    <property type="match status" value="1"/>
</dbReference>
<dbReference type="PRINTS" id="PR00070">
    <property type="entry name" value="DHFR"/>
</dbReference>
<gene>
    <name evidence="10" type="ORF">GCM10022288_26270</name>
</gene>
<keyword evidence="5 7" id="KW-0521">NADP</keyword>
<dbReference type="RefSeq" id="WP_344777637.1">
    <property type="nucleotide sequence ID" value="NZ_BAABBX010000016.1"/>
</dbReference>
<dbReference type="PANTHER" id="PTHR48069:SF3">
    <property type="entry name" value="DIHYDROFOLATE REDUCTASE"/>
    <property type="match status" value="1"/>
</dbReference>
<comment type="pathway">
    <text evidence="1 7">Cofactor biosynthesis; tetrahydrofolate biosynthesis; 5,6,7,8-tetrahydrofolate from 7,8-dihydrofolate: step 1/1.</text>
</comment>
<comment type="caution">
    <text evidence="10">The sequence shown here is derived from an EMBL/GenBank/DDBJ whole genome shotgun (WGS) entry which is preliminary data.</text>
</comment>
<evidence type="ECO:0000256" key="4">
    <source>
        <dbReference type="ARBA" id="ARBA00022563"/>
    </source>
</evidence>
<evidence type="ECO:0000256" key="2">
    <source>
        <dbReference type="ARBA" id="ARBA00009539"/>
    </source>
</evidence>
<dbReference type="PROSITE" id="PS00075">
    <property type="entry name" value="DHFR_1"/>
    <property type="match status" value="1"/>
</dbReference>
<dbReference type="SUPFAM" id="SSF53597">
    <property type="entry name" value="Dihydrofolate reductase-like"/>
    <property type="match status" value="1"/>
</dbReference>
<evidence type="ECO:0000256" key="6">
    <source>
        <dbReference type="ARBA" id="ARBA00023002"/>
    </source>
</evidence>
<accession>A0ABP8AXV4</accession>
<dbReference type="PROSITE" id="PS51330">
    <property type="entry name" value="DHFR_2"/>
    <property type="match status" value="1"/>
</dbReference>
<keyword evidence="6 7" id="KW-0560">Oxidoreductase</keyword>
<evidence type="ECO:0000256" key="3">
    <source>
        <dbReference type="ARBA" id="ARBA00012856"/>
    </source>
</evidence>
<comment type="function">
    <text evidence="7">Key enzyme in folate metabolism. Catalyzes an essential reaction for de novo glycine and purine synthesis, and for DNA precursor synthesis.</text>
</comment>
<dbReference type="Pfam" id="PF00186">
    <property type="entry name" value="DHFR_1"/>
    <property type="match status" value="1"/>
</dbReference>
<dbReference type="PIRSF" id="PIRSF000194">
    <property type="entry name" value="DHFR"/>
    <property type="match status" value="1"/>
</dbReference>
<dbReference type="CDD" id="cd00209">
    <property type="entry name" value="DHFR"/>
    <property type="match status" value="1"/>
</dbReference>
<dbReference type="Proteomes" id="UP001500213">
    <property type="component" value="Unassembled WGS sequence"/>
</dbReference>
<feature type="domain" description="DHFR" evidence="9">
    <location>
        <begin position="11"/>
        <end position="173"/>
    </location>
</feature>
<dbReference type="InterPro" id="IPR024072">
    <property type="entry name" value="DHFR-like_dom_sf"/>
</dbReference>
<evidence type="ECO:0000256" key="8">
    <source>
        <dbReference type="RuleBase" id="RU004474"/>
    </source>
</evidence>
<dbReference type="EC" id="1.5.1.3" evidence="3 7"/>
<evidence type="ECO:0000259" key="9">
    <source>
        <dbReference type="PROSITE" id="PS51330"/>
    </source>
</evidence>
<dbReference type="Gene3D" id="3.40.430.10">
    <property type="entry name" value="Dihydrofolate Reductase, subunit A"/>
    <property type="match status" value="1"/>
</dbReference>
<evidence type="ECO:0000313" key="10">
    <source>
        <dbReference type="EMBL" id="GAA4193077.1"/>
    </source>
</evidence>
<evidence type="ECO:0000256" key="1">
    <source>
        <dbReference type="ARBA" id="ARBA00004903"/>
    </source>
</evidence>
<dbReference type="InterPro" id="IPR012259">
    <property type="entry name" value="DHFR"/>
</dbReference>
<name>A0ABP8AXV4_9MICO</name>
<proteinExistence type="inferred from homology"/>
<evidence type="ECO:0000256" key="7">
    <source>
        <dbReference type="PIRNR" id="PIRNR000194"/>
    </source>
</evidence>
<comment type="catalytic activity">
    <reaction evidence="7">
        <text>(6S)-5,6,7,8-tetrahydrofolate + NADP(+) = 7,8-dihydrofolate + NADPH + H(+)</text>
        <dbReference type="Rhea" id="RHEA:15009"/>
        <dbReference type="ChEBI" id="CHEBI:15378"/>
        <dbReference type="ChEBI" id="CHEBI:57451"/>
        <dbReference type="ChEBI" id="CHEBI:57453"/>
        <dbReference type="ChEBI" id="CHEBI:57783"/>
        <dbReference type="ChEBI" id="CHEBI:58349"/>
        <dbReference type="EC" id="1.5.1.3"/>
    </reaction>
</comment>
<keyword evidence="11" id="KW-1185">Reference proteome</keyword>
<sequence>MTRAAAGAAAPIAVIWAQTTTGVIGGDGDIPWHIPGEQRRFKQLTMGGTVIMGRKTWESLPERVRPLPGRDNIVVTHSRGFEAQGARVVHSVDEALATADPAKQAWCIGGAQLYAQMIERADRLEVTEIDLDAPGDAFAPPVGEQWRQASAEPESGWSMSPEGLRYRFVSYLR</sequence>
<reference evidence="11" key="1">
    <citation type="journal article" date="2019" name="Int. J. Syst. Evol. Microbiol.">
        <title>The Global Catalogue of Microorganisms (GCM) 10K type strain sequencing project: providing services to taxonomists for standard genome sequencing and annotation.</title>
        <authorList>
            <consortium name="The Broad Institute Genomics Platform"/>
            <consortium name="The Broad Institute Genome Sequencing Center for Infectious Disease"/>
            <person name="Wu L."/>
            <person name="Ma J."/>
        </authorList>
    </citation>
    <scope>NUCLEOTIDE SEQUENCE [LARGE SCALE GENOMIC DNA]</scope>
    <source>
        <strain evidence="11">JCM 17593</strain>
    </source>
</reference>
<dbReference type="InterPro" id="IPR017925">
    <property type="entry name" value="DHFR_CS"/>
</dbReference>
<dbReference type="EMBL" id="BAABBX010000016">
    <property type="protein sequence ID" value="GAA4193077.1"/>
    <property type="molecule type" value="Genomic_DNA"/>
</dbReference>
<evidence type="ECO:0000256" key="5">
    <source>
        <dbReference type="ARBA" id="ARBA00022857"/>
    </source>
</evidence>
<dbReference type="InterPro" id="IPR001796">
    <property type="entry name" value="DHFR_dom"/>
</dbReference>